<accession>A0A9P5Q1N6</accession>
<dbReference type="Proteomes" id="UP000772434">
    <property type="component" value="Unassembled WGS sequence"/>
</dbReference>
<evidence type="ECO:0000313" key="2">
    <source>
        <dbReference type="Proteomes" id="UP000772434"/>
    </source>
</evidence>
<protein>
    <submittedName>
        <fullName evidence="1">Uncharacterized protein</fullName>
    </submittedName>
</protein>
<name>A0A9P5Q1N6_9AGAR</name>
<organism evidence="1 2">
    <name type="scientific">Rhodocollybia butyracea</name>
    <dbReference type="NCBI Taxonomy" id="206335"/>
    <lineage>
        <taxon>Eukaryota</taxon>
        <taxon>Fungi</taxon>
        <taxon>Dikarya</taxon>
        <taxon>Basidiomycota</taxon>
        <taxon>Agaricomycotina</taxon>
        <taxon>Agaricomycetes</taxon>
        <taxon>Agaricomycetidae</taxon>
        <taxon>Agaricales</taxon>
        <taxon>Marasmiineae</taxon>
        <taxon>Omphalotaceae</taxon>
        <taxon>Rhodocollybia</taxon>
    </lineage>
</organism>
<comment type="caution">
    <text evidence="1">The sequence shown here is derived from an EMBL/GenBank/DDBJ whole genome shotgun (WGS) entry which is preliminary data.</text>
</comment>
<sequence>MNPILVQLNFLKVPGPLMALWMEEKYLNGALHLMDTELPEYTSLNRVDRVVQDHLGTISRMYRAVDIEPPLFTPMTNTDNVDQRTRHGEAVVLPETPSSLRLSGVEPTSLYLSFKFLFP</sequence>
<evidence type="ECO:0000313" key="1">
    <source>
        <dbReference type="EMBL" id="KAF9076679.1"/>
    </source>
</evidence>
<keyword evidence="2" id="KW-1185">Reference proteome</keyword>
<reference evidence="1" key="1">
    <citation type="submission" date="2020-11" db="EMBL/GenBank/DDBJ databases">
        <authorList>
            <consortium name="DOE Joint Genome Institute"/>
            <person name="Ahrendt S."/>
            <person name="Riley R."/>
            <person name="Andreopoulos W."/>
            <person name="Labutti K."/>
            <person name="Pangilinan J."/>
            <person name="Ruiz-Duenas F.J."/>
            <person name="Barrasa J.M."/>
            <person name="Sanchez-Garcia M."/>
            <person name="Camarero S."/>
            <person name="Miyauchi S."/>
            <person name="Serrano A."/>
            <person name="Linde D."/>
            <person name="Babiker R."/>
            <person name="Drula E."/>
            <person name="Ayuso-Fernandez I."/>
            <person name="Pacheco R."/>
            <person name="Padilla G."/>
            <person name="Ferreira P."/>
            <person name="Barriuso J."/>
            <person name="Kellner H."/>
            <person name="Castanera R."/>
            <person name="Alfaro M."/>
            <person name="Ramirez L."/>
            <person name="Pisabarro A.G."/>
            <person name="Kuo A."/>
            <person name="Tritt A."/>
            <person name="Lipzen A."/>
            <person name="He G."/>
            <person name="Yan M."/>
            <person name="Ng V."/>
            <person name="Cullen D."/>
            <person name="Martin F."/>
            <person name="Rosso M.-N."/>
            <person name="Henrissat B."/>
            <person name="Hibbett D."/>
            <person name="Martinez A.T."/>
            <person name="Grigoriev I.V."/>
        </authorList>
    </citation>
    <scope>NUCLEOTIDE SEQUENCE</scope>
    <source>
        <strain evidence="1">AH 40177</strain>
    </source>
</reference>
<dbReference type="AlphaFoldDB" id="A0A9P5Q1N6"/>
<dbReference type="OrthoDB" id="341578at2759"/>
<proteinExistence type="predicted"/>
<gene>
    <name evidence="1" type="ORF">BDP27DRAFT_811800</name>
</gene>
<dbReference type="EMBL" id="JADNRY010000006">
    <property type="protein sequence ID" value="KAF9076679.1"/>
    <property type="molecule type" value="Genomic_DNA"/>
</dbReference>